<keyword evidence="12" id="KW-0106">Calcium</keyword>
<sequence>MNHNKYEVVLDHACQLGEGPVWDADQQRILWVDILPGEIHSFYPASGEHRIFKTGQMTGAIALLPSGNFIAALQHGFHEISLENETVVPIADPEVHLPENRFNDGKCDPAGRFWAGTMAVDERPGAGALYMLDNDQSVSIKVENVTCSNGLAWSLDHQLLYYIDSPTRQVVAYEYDVTTGTIANKRVVIQFQEEDGFPDGMTIDEKGMLWIALWDGWKVIRCNPNTGERLQQIDLPAARITSCTFGGDSLEDLYITSAKTGLSQQELAEQPLAGCLFIVKNTGIKGIPTHGLPKP</sequence>
<dbReference type="Proteomes" id="UP000441754">
    <property type="component" value="Unassembled WGS sequence"/>
</dbReference>
<keyword evidence="11" id="KW-0378">Hydrolase</keyword>
<dbReference type="InterPro" id="IPR008367">
    <property type="entry name" value="Regucalcin"/>
</dbReference>
<evidence type="ECO:0000259" key="16">
    <source>
        <dbReference type="Pfam" id="PF08450"/>
    </source>
</evidence>
<keyword evidence="10 15" id="KW-0479">Metal-binding</keyword>
<dbReference type="InterPro" id="IPR011042">
    <property type="entry name" value="6-blade_b-propeller_TolB-like"/>
</dbReference>
<dbReference type="SUPFAM" id="SSF63829">
    <property type="entry name" value="Calcium-dependent phosphotriesterase"/>
    <property type="match status" value="1"/>
</dbReference>
<dbReference type="RefSeq" id="WP_154176598.1">
    <property type="nucleotide sequence ID" value="NZ_WJXZ01000011.1"/>
</dbReference>
<evidence type="ECO:0000256" key="15">
    <source>
        <dbReference type="PIRSR" id="PIRSR605511-2"/>
    </source>
</evidence>
<feature type="binding site" evidence="15">
    <location>
        <position position="199"/>
    </location>
    <ligand>
        <name>a divalent metal cation</name>
        <dbReference type="ChEBI" id="CHEBI:60240"/>
    </ligand>
</feature>
<dbReference type="GO" id="GO:0005509">
    <property type="term" value="F:calcium ion binding"/>
    <property type="evidence" value="ECO:0007669"/>
    <property type="project" value="InterPro"/>
</dbReference>
<dbReference type="GO" id="GO:0019853">
    <property type="term" value="P:L-ascorbic acid biosynthetic process"/>
    <property type="evidence" value="ECO:0007669"/>
    <property type="project" value="TreeGrafter"/>
</dbReference>
<evidence type="ECO:0000313" key="18">
    <source>
        <dbReference type="Proteomes" id="UP000441754"/>
    </source>
</evidence>
<dbReference type="PANTHER" id="PTHR10907:SF47">
    <property type="entry name" value="REGUCALCIN"/>
    <property type="match status" value="1"/>
</dbReference>
<evidence type="ECO:0000256" key="3">
    <source>
        <dbReference type="ARBA" id="ARBA00001936"/>
    </source>
</evidence>
<dbReference type="FunFam" id="2.120.10.30:FF:000027">
    <property type="entry name" value="Regucalcin homologue"/>
    <property type="match status" value="1"/>
</dbReference>
<organism evidence="17 18">
    <name type="scientific">Larkinella terrae</name>
    <dbReference type="NCBI Taxonomy" id="2025311"/>
    <lineage>
        <taxon>Bacteria</taxon>
        <taxon>Pseudomonadati</taxon>
        <taxon>Bacteroidota</taxon>
        <taxon>Cytophagia</taxon>
        <taxon>Cytophagales</taxon>
        <taxon>Spirosomataceae</taxon>
        <taxon>Larkinella</taxon>
    </lineage>
</organism>
<evidence type="ECO:0000256" key="8">
    <source>
        <dbReference type="ARBA" id="ARBA00016808"/>
    </source>
</evidence>
<evidence type="ECO:0000256" key="5">
    <source>
        <dbReference type="ARBA" id="ARBA00004496"/>
    </source>
</evidence>
<dbReference type="Gene3D" id="2.120.10.30">
    <property type="entry name" value="TolB, C-terminal domain"/>
    <property type="match status" value="1"/>
</dbReference>
<protein>
    <recommendedName>
        <fullName evidence="8">Regucalcin</fullName>
        <ecNumber evidence="7">3.1.1.17</ecNumber>
    </recommendedName>
    <alternativeName>
        <fullName evidence="13">Gluconolactonase</fullName>
    </alternativeName>
</protein>
<dbReference type="Pfam" id="PF08450">
    <property type="entry name" value="SGL"/>
    <property type="match status" value="1"/>
</dbReference>
<dbReference type="EC" id="3.1.1.17" evidence="7"/>
<dbReference type="InterPro" id="IPR005511">
    <property type="entry name" value="SMP-30"/>
</dbReference>
<feature type="binding site" evidence="15">
    <location>
        <position position="103"/>
    </location>
    <ligand>
        <name>substrate</name>
    </ligand>
</feature>
<dbReference type="PRINTS" id="PR01790">
    <property type="entry name" value="SMP30FAMILY"/>
</dbReference>
<feature type="binding site" evidence="15">
    <location>
        <position position="149"/>
    </location>
    <ligand>
        <name>a divalent metal cation</name>
        <dbReference type="ChEBI" id="CHEBI:60240"/>
    </ligand>
</feature>
<keyword evidence="18" id="KW-1185">Reference proteome</keyword>
<comment type="caution">
    <text evidence="17">The sequence shown here is derived from an EMBL/GenBank/DDBJ whole genome shotgun (WGS) entry which is preliminary data.</text>
</comment>
<feature type="active site" description="Proton donor/acceptor" evidence="14">
    <location>
        <position position="199"/>
    </location>
</feature>
<evidence type="ECO:0000256" key="7">
    <source>
        <dbReference type="ARBA" id="ARBA00013227"/>
    </source>
</evidence>
<name>A0A7K0ENC1_9BACT</name>
<comment type="subcellular location">
    <subcellularLocation>
        <location evidence="5">Cytoplasm</location>
    </subcellularLocation>
</comment>
<proteinExistence type="inferred from homology"/>
<dbReference type="PRINTS" id="PR01791">
    <property type="entry name" value="REGUCALCIN"/>
</dbReference>
<feature type="binding site" evidence="15">
    <location>
        <position position="101"/>
    </location>
    <ligand>
        <name>substrate</name>
    </ligand>
</feature>
<dbReference type="GO" id="GO:0004341">
    <property type="term" value="F:gluconolactonase activity"/>
    <property type="evidence" value="ECO:0007669"/>
    <property type="project" value="UniProtKB-EC"/>
</dbReference>
<evidence type="ECO:0000256" key="6">
    <source>
        <dbReference type="ARBA" id="ARBA00008853"/>
    </source>
</evidence>
<evidence type="ECO:0000313" key="17">
    <source>
        <dbReference type="EMBL" id="MRS63222.1"/>
    </source>
</evidence>
<evidence type="ECO:0000256" key="12">
    <source>
        <dbReference type="ARBA" id="ARBA00022837"/>
    </source>
</evidence>
<feature type="domain" description="SMP-30/Gluconolactonase/LRE-like region" evidence="16">
    <location>
        <begin position="16"/>
        <end position="258"/>
    </location>
</feature>
<comment type="cofactor">
    <cofactor evidence="4">
        <name>Mg(2+)</name>
        <dbReference type="ChEBI" id="CHEBI:18420"/>
    </cofactor>
</comment>
<dbReference type="AlphaFoldDB" id="A0A7K0ENC1"/>
<dbReference type="EMBL" id="WJXZ01000011">
    <property type="protein sequence ID" value="MRS63222.1"/>
    <property type="molecule type" value="Genomic_DNA"/>
</dbReference>
<feature type="binding site" evidence="15">
    <location>
        <position position="121"/>
    </location>
    <ligand>
        <name>substrate</name>
    </ligand>
</feature>
<evidence type="ECO:0000256" key="11">
    <source>
        <dbReference type="ARBA" id="ARBA00022801"/>
    </source>
</evidence>
<gene>
    <name evidence="17" type="ORF">GJJ30_18120</name>
</gene>
<keyword evidence="9" id="KW-0963">Cytoplasm</keyword>
<evidence type="ECO:0000256" key="14">
    <source>
        <dbReference type="PIRSR" id="PIRSR605511-1"/>
    </source>
</evidence>
<dbReference type="PANTHER" id="PTHR10907">
    <property type="entry name" value="REGUCALCIN"/>
    <property type="match status" value="1"/>
</dbReference>
<dbReference type="GO" id="GO:0005737">
    <property type="term" value="C:cytoplasm"/>
    <property type="evidence" value="ECO:0007669"/>
    <property type="project" value="UniProtKB-SubCell"/>
</dbReference>
<evidence type="ECO:0000256" key="10">
    <source>
        <dbReference type="ARBA" id="ARBA00022723"/>
    </source>
</evidence>
<reference evidence="17 18" key="1">
    <citation type="journal article" date="2018" name="Antonie Van Leeuwenhoek">
        <title>Larkinella terrae sp. nov., isolated from soil on Jeju Island, South Korea.</title>
        <authorList>
            <person name="Ten L.N."/>
            <person name="Jeon J."/>
            <person name="Park S.J."/>
            <person name="Park S."/>
            <person name="Lee S.Y."/>
            <person name="Kim M.K."/>
            <person name="Jung H.Y."/>
        </authorList>
    </citation>
    <scope>NUCLEOTIDE SEQUENCE [LARGE SCALE GENOMIC DNA]</scope>
    <source>
        <strain evidence="17 18">KCTC 52001</strain>
    </source>
</reference>
<evidence type="ECO:0000256" key="2">
    <source>
        <dbReference type="ARBA" id="ARBA00001913"/>
    </source>
</evidence>
<dbReference type="InterPro" id="IPR013658">
    <property type="entry name" value="SGL"/>
</dbReference>
<dbReference type="OrthoDB" id="2633250at2"/>
<comment type="similarity">
    <text evidence="6">Belongs to the SMP-30/CGR1 family.</text>
</comment>
<dbReference type="GO" id="GO:0030234">
    <property type="term" value="F:enzyme regulator activity"/>
    <property type="evidence" value="ECO:0007669"/>
    <property type="project" value="InterPro"/>
</dbReference>
<comment type="cofactor">
    <cofactor evidence="3">
        <name>Mn(2+)</name>
        <dbReference type="ChEBI" id="CHEBI:29035"/>
    </cofactor>
</comment>
<feature type="binding site" evidence="15">
    <location>
        <position position="18"/>
    </location>
    <ligand>
        <name>a divalent metal cation</name>
        <dbReference type="ChEBI" id="CHEBI:60240"/>
    </ligand>
</feature>
<evidence type="ECO:0000256" key="4">
    <source>
        <dbReference type="ARBA" id="ARBA00001946"/>
    </source>
</evidence>
<comment type="catalytic activity">
    <reaction evidence="1">
        <text>D-glucono-1,5-lactone + H2O = D-gluconate + H(+)</text>
        <dbReference type="Rhea" id="RHEA:10440"/>
        <dbReference type="ChEBI" id="CHEBI:15377"/>
        <dbReference type="ChEBI" id="CHEBI:15378"/>
        <dbReference type="ChEBI" id="CHEBI:16217"/>
        <dbReference type="ChEBI" id="CHEBI:18391"/>
        <dbReference type="EC" id="3.1.1.17"/>
    </reaction>
</comment>
<comment type="cofactor">
    <cofactor evidence="15">
        <name>Zn(2+)</name>
        <dbReference type="ChEBI" id="CHEBI:29105"/>
    </cofactor>
    <text evidence="15">Binds 1 divalent metal cation per subunit.</text>
</comment>
<evidence type="ECO:0000256" key="9">
    <source>
        <dbReference type="ARBA" id="ARBA00022490"/>
    </source>
</evidence>
<evidence type="ECO:0000256" key="1">
    <source>
        <dbReference type="ARBA" id="ARBA00001589"/>
    </source>
</evidence>
<accession>A0A7K0ENC1</accession>
<comment type="cofactor">
    <cofactor evidence="2">
        <name>Ca(2+)</name>
        <dbReference type="ChEBI" id="CHEBI:29108"/>
    </cofactor>
</comment>
<evidence type="ECO:0000256" key="13">
    <source>
        <dbReference type="ARBA" id="ARBA00032464"/>
    </source>
</evidence>
<keyword evidence="15" id="KW-0862">Zinc</keyword>